<evidence type="ECO:0008006" key="4">
    <source>
        <dbReference type="Google" id="ProtNLM"/>
    </source>
</evidence>
<organism evidence="3">
    <name type="scientific">Brassica cretica</name>
    <name type="common">Mustard</name>
    <dbReference type="NCBI Taxonomy" id="69181"/>
    <lineage>
        <taxon>Eukaryota</taxon>
        <taxon>Viridiplantae</taxon>
        <taxon>Streptophyta</taxon>
        <taxon>Embryophyta</taxon>
        <taxon>Tracheophyta</taxon>
        <taxon>Spermatophyta</taxon>
        <taxon>Magnoliopsida</taxon>
        <taxon>eudicotyledons</taxon>
        <taxon>Gunneridae</taxon>
        <taxon>Pentapetalae</taxon>
        <taxon>rosids</taxon>
        <taxon>malvids</taxon>
        <taxon>Brassicales</taxon>
        <taxon>Brassicaceae</taxon>
        <taxon>Brassiceae</taxon>
        <taxon>Brassica</taxon>
    </lineage>
</organism>
<keyword evidence="2" id="KW-0711">Selenium</keyword>
<dbReference type="AlphaFoldDB" id="A0A8S9FNR5"/>
<dbReference type="EMBL" id="QGKY02002305">
    <property type="protein sequence ID" value="KAF2534809.1"/>
    <property type="molecule type" value="Genomic_DNA"/>
</dbReference>
<sequence>MLQSGRIYVVDTKTNPKEPSLHRVVEPAEVLEKTGLAYPHQPHCLASGDLLVSCLGDKDGNAGGSGFLLLDSEFNVKRRWEKEGSSPLFGYDFWYQPRHETMISTSWGAPAAFTKGFDLKDVSDGLYGKHLHVYSWPEGELKQILDLGDNGLLPLEVAISVKPLKVENWILPEMPGLITDFLISLDDRFLYFSNWLHGDIRQYNIEDPKNPVLTGQLHVGGLVQKGSHVFALGEEDETFQFDVPMIKDQRLRGGPQMFQLSLDGKRLYVTNSLFSVWDKQFYPELVEKGSHMLQIDVDTDKGGLSINPNFFVDFGSEPDGPSLAHEMRYPGGDCTSDIWV</sequence>
<dbReference type="InterPro" id="IPR008826">
    <property type="entry name" value="Se-bd"/>
</dbReference>
<comment type="similarity">
    <text evidence="1">Belongs to the selenium-binding protein family.</text>
</comment>
<dbReference type="SUPFAM" id="SSF75011">
    <property type="entry name" value="3-carboxy-cis,cis-mucoante lactonizing enzyme"/>
    <property type="match status" value="1"/>
</dbReference>
<gene>
    <name evidence="3" type="ORF">F2Q70_00030327</name>
</gene>
<dbReference type="GO" id="GO:0008430">
    <property type="term" value="F:selenium binding"/>
    <property type="evidence" value="ECO:0007669"/>
    <property type="project" value="InterPro"/>
</dbReference>
<name>A0A8S9FNR5_BRACR</name>
<dbReference type="Pfam" id="PF05694">
    <property type="entry name" value="SBP56"/>
    <property type="match status" value="1"/>
</dbReference>
<dbReference type="PANTHER" id="PTHR23300:SF0">
    <property type="entry name" value="METHANETHIOL OXIDASE"/>
    <property type="match status" value="1"/>
</dbReference>
<comment type="caution">
    <text evidence="3">The sequence shown here is derived from an EMBL/GenBank/DDBJ whole genome shotgun (WGS) entry which is preliminary data.</text>
</comment>
<accession>A0A8S9FNR5</accession>
<evidence type="ECO:0000313" key="3">
    <source>
        <dbReference type="EMBL" id="KAF2534809.1"/>
    </source>
</evidence>
<evidence type="ECO:0000256" key="2">
    <source>
        <dbReference type="ARBA" id="ARBA00023266"/>
    </source>
</evidence>
<proteinExistence type="inferred from homology"/>
<evidence type="ECO:0000256" key="1">
    <source>
        <dbReference type="ARBA" id="ARBA00005606"/>
    </source>
</evidence>
<reference evidence="3" key="1">
    <citation type="submission" date="2019-12" db="EMBL/GenBank/DDBJ databases">
        <title>Genome sequencing and annotation of Brassica cretica.</title>
        <authorList>
            <person name="Studholme D.J."/>
            <person name="Sarris P.F."/>
        </authorList>
    </citation>
    <scope>NUCLEOTIDE SEQUENCE</scope>
    <source>
        <strain evidence="3">PFS-102/07</strain>
        <tissue evidence="3">Leaf</tissue>
    </source>
</reference>
<dbReference type="PANTHER" id="PTHR23300">
    <property type="entry name" value="METHANETHIOL OXIDASE"/>
    <property type="match status" value="1"/>
</dbReference>
<protein>
    <recommendedName>
        <fullName evidence="4">Methanethiol oxidase</fullName>
    </recommendedName>
</protein>